<organism evidence="2 3">
    <name type="scientific">Paludisphaera borealis</name>
    <dbReference type="NCBI Taxonomy" id="1387353"/>
    <lineage>
        <taxon>Bacteria</taxon>
        <taxon>Pseudomonadati</taxon>
        <taxon>Planctomycetota</taxon>
        <taxon>Planctomycetia</taxon>
        <taxon>Isosphaerales</taxon>
        <taxon>Isosphaeraceae</taxon>
        <taxon>Paludisphaera</taxon>
    </lineage>
</organism>
<sequence>MTDETRADRRHERSDTGPLRELTLGRSTPSPDPPSPRPPSQPTPEDDGLESLAARCRLKAGAARWAAERQRRIHEQSGSPDEDAPSDPATAGWAEALTDAFYWASADDPSGTPDVSLLDHVGGCFETVAEGLLLVRDAEHRRGGLERALPLLAEAQSALRQSLRRLKAREDPDQVEAYERVRDAAARRHLFLKRFLRADDPADPAGWPGLLARIEAEAGSGPRSQRQARLLDRLRSLCAPIGGEPTDVAWRAIFNVVEELIGEGAPPSSREVRELLLPLLDDLPEAEEAPPGSRLVLREIDRYLATRHTPAASATSQGPSASVREAARLLSGRSVVLIGGLRRPEAQRALKLALGLKELVWLGTKEHQPIAAFEPAIARPDVALVLLAIRWSSHAFGDVKPYCDRHGKPLVRLPGGYGANQVAAQILSQSSEQLGDR</sequence>
<evidence type="ECO:0000313" key="3">
    <source>
        <dbReference type="Proteomes" id="UP000186309"/>
    </source>
</evidence>
<dbReference type="Proteomes" id="UP000186309">
    <property type="component" value="Chromosome"/>
</dbReference>
<accession>A0A1U7CKM4</accession>
<evidence type="ECO:0000256" key="1">
    <source>
        <dbReference type="SAM" id="MobiDB-lite"/>
    </source>
</evidence>
<dbReference type="AlphaFoldDB" id="A0A1U7CKM4"/>
<feature type="region of interest" description="Disordered" evidence="1">
    <location>
        <begin position="1"/>
        <end position="90"/>
    </location>
</feature>
<dbReference type="KEGG" id="pbor:BSF38_00914"/>
<feature type="compositionally biased region" description="Basic and acidic residues" evidence="1">
    <location>
        <begin position="66"/>
        <end position="75"/>
    </location>
</feature>
<keyword evidence="3" id="KW-1185">Reference proteome</keyword>
<evidence type="ECO:0008006" key="4">
    <source>
        <dbReference type="Google" id="ProtNLM"/>
    </source>
</evidence>
<proteinExistence type="predicted"/>
<dbReference type="EMBL" id="CP019082">
    <property type="protein sequence ID" value="APW59490.1"/>
    <property type="molecule type" value="Genomic_DNA"/>
</dbReference>
<gene>
    <name evidence="2" type="ORF">BSF38_00914</name>
</gene>
<dbReference type="OrthoDB" id="290415at2"/>
<evidence type="ECO:0000313" key="2">
    <source>
        <dbReference type="EMBL" id="APW59490.1"/>
    </source>
</evidence>
<feature type="compositionally biased region" description="Basic and acidic residues" evidence="1">
    <location>
        <begin position="1"/>
        <end position="15"/>
    </location>
</feature>
<feature type="compositionally biased region" description="Pro residues" evidence="1">
    <location>
        <begin position="30"/>
        <end position="42"/>
    </location>
</feature>
<protein>
    <recommendedName>
        <fullName evidence="4">DUF2325 domain-containing protein</fullName>
    </recommendedName>
</protein>
<reference evidence="3" key="1">
    <citation type="submission" date="2016-12" db="EMBL/GenBank/DDBJ databases">
        <title>Comparative genomics of four Isosphaeraceae planctomycetes: a common pool of plasmids and glycoside hydrolase genes.</title>
        <authorList>
            <person name="Ivanova A."/>
        </authorList>
    </citation>
    <scope>NUCLEOTIDE SEQUENCE [LARGE SCALE GENOMIC DNA]</scope>
    <source>
        <strain evidence="3">PX4</strain>
    </source>
</reference>
<name>A0A1U7CKM4_9BACT</name>
<dbReference type="RefSeq" id="WP_145951963.1">
    <property type="nucleotide sequence ID" value="NZ_CP019082.1"/>
</dbReference>
<dbReference type="STRING" id="1387353.BSF38_00914"/>